<dbReference type="PANTHER" id="PTHR45996">
    <property type="entry name" value="AGAP001464-PB"/>
    <property type="match status" value="1"/>
</dbReference>
<dbReference type="AlphaFoldDB" id="A0A6J2GJD2"/>
<reference evidence="19" key="1">
    <citation type="submission" date="2025-08" db="UniProtKB">
        <authorList>
            <consortium name="RefSeq"/>
        </authorList>
    </citation>
    <scope>IDENTIFICATION</scope>
    <source>
        <tissue evidence="19">Muscle</tissue>
    </source>
</reference>
<dbReference type="Pfam" id="PF00170">
    <property type="entry name" value="bZIP_1"/>
    <property type="match status" value="1"/>
</dbReference>
<keyword evidence="7" id="KW-1133">Transmembrane helix</keyword>
<feature type="region of interest" description="Disordered" evidence="16">
    <location>
        <begin position="170"/>
        <end position="230"/>
    </location>
</feature>
<keyword evidence="11" id="KW-0010">Activator</keyword>
<evidence type="ECO:0000313" key="19">
    <source>
        <dbReference type="RefSeq" id="XP_027575481.2"/>
    </source>
</evidence>
<dbReference type="PANTHER" id="PTHR45996:SF2">
    <property type="entry name" value="CYCLIC AMP-RESPONSIVE ELEMENT-BINDING PROTEIN 3-LIKE PROTEIN 4"/>
    <property type="match status" value="1"/>
</dbReference>
<dbReference type="GeneID" id="113987191"/>
<keyword evidence="6" id="KW-0735">Signal-anchor</keyword>
<dbReference type="RefSeq" id="XP_027575481.2">
    <property type="nucleotide sequence ID" value="XM_027719680.2"/>
</dbReference>
<dbReference type="GO" id="GO:0000981">
    <property type="term" value="F:DNA-binding transcription factor activity, RNA polymerase II-specific"/>
    <property type="evidence" value="ECO:0007669"/>
    <property type="project" value="TreeGrafter"/>
</dbReference>
<keyword evidence="13" id="KW-0325">Glycoprotein</keyword>
<proteinExistence type="inferred from homology"/>
<evidence type="ECO:0000256" key="9">
    <source>
        <dbReference type="ARBA" id="ARBA00023125"/>
    </source>
</evidence>
<evidence type="ECO:0000259" key="17">
    <source>
        <dbReference type="PROSITE" id="PS50217"/>
    </source>
</evidence>
<evidence type="ECO:0000256" key="14">
    <source>
        <dbReference type="ARBA" id="ARBA00023242"/>
    </source>
</evidence>
<evidence type="ECO:0000256" key="11">
    <source>
        <dbReference type="ARBA" id="ARBA00023159"/>
    </source>
</evidence>
<name>A0A6J2GJD2_9PASS</name>
<feature type="domain" description="BZIP" evidence="17">
    <location>
        <begin position="51"/>
        <end position="114"/>
    </location>
</feature>
<keyword evidence="12" id="KW-0804">Transcription</keyword>
<evidence type="ECO:0000256" key="10">
    <source>
        <dbReference type="ARBA" id="ARBA00023136"/>
    </source>
</evidence>
<keyword evidence="18" id="KW-1185">Reference proteome</keyword>
<feature type="coiled-coil region" evidence="15">
    <location>
        <begin position="76"/>
        <end position="117"/>
    </location>
</feature>
<dbReference type="Proteomes" id="UP000504627">
    <property type="component" value="Unplaced"/>
</dbReference>
<dbReference type="SMART" id="SM00338">
    <property type="entry name" value="BRLZ"/>
    <property type="match status" value="1"/>
</dbReference>
<evidence type="ECO:0000256" key="2">
    <source>
        <dbReference type="ARBA" id="ARBA00009050"/>
    </source>
</evidence>
<protein>
    <recommendedName>
        <fullName evidence="3">Cyclic AMP-responsive element-binding protein 3-like protein 4</fullName>
    </recommendedName>
</protein>
<dbReference type="InParanoid" id="A0A6J2GJD2"/>
<evidence type="ECO:0000256" key="3">
    <source>
        <dbReference type="ARBA" id="ARBA00013878"/>
    </source>
</evidence>
<gene>
    <name evidence="19" type="primary">LOC113987191</name>
</gene>
<keyword evidence="9" id="KW-0238">DNA-binding</keyword>
<keyword evidence="15" id="KW-0175">Coiled coil</keyword>
<evidence type="ECO:0000256" key="7">
    <source>
        <dbReference type="ARBA" id="ARBA00022989"/>
    </source>
</evidence>
<evidence type="ECO:0000313" key="18">
    <source>
        <dbReference type="Proteomes" id="UP000504627"/>
    </source>
</evidence>
<sequence length="230" mass="24711">CPPHPALPPLPGPVHVPLPVLRLTEEEKRLLEQEGVTLPGDLPLTQAEERLLKKVRRKIRNKQSAQDSRRRRKEYLDGLESRAAACSALNRELREKVRELEKSNGSLLQQLQALIKETSTKAAQTGPCVLILFLSLGLILLPSSSPFQQKEHRDGLGPTGVISRNILTRQEPGEAGDPPIPGWGWGAQPGLGAEDGAGGGSGEGFPPPGRDPGTNSSEQDMGTGGHGDEM</sequence>
<keyword evidence="5" id="KW-0256">Endoplasmic reticulum</keyword>
<dbReference type="InterPro" id="IPR051381">
    <property type="entry name" value="CREB_ATF_subfamily"/>
</dbReference>
<keyword evidence="14" id="KW-0539">Nucleus</keyword>
<dbReference type="PROSITE" id="PS50217">
    <property type="entry name" value="BZIP"/>
    <property type="match status" value="1"/>
</dbReference>
<keyword evidence="8" id="KW-0805">Transcription regulation</keyword>
<dbReference type="Gene3D" id="1.20.5.170">
    <property type="match status" value="1"/>
</dbReference>
<evidence type="ECO:0000256" key="16">
    <source>
        <dbReference type="SAM" id="MobiDB-lite"/>
    </source>
</evidence>
<keyword evidence="4" id="KW-0812">Transmembrane</keyword>
<accession>A0A6J2GJD2</accession>
<evidence type="ECO:0000256" key="5">
    <source>
        <dbReference type="ARBA" id="ARBA00022824"/>
    </source>
</evidence>
<dbReference type="GO" id="GO:0000978">
    <property type="term" value="F:RNA polymerase II cis-regulatory region sequence-specific DNA binding"/>
    <property type="evidence" value="ECO:0007669"/>
    <property type="project" value="TreeGrafter"/>
</dbReference>
<dbReference type="SUPFAM" id="SSF57959">
    <property type="entry name" value="Leucine zipper domain"/>
    <property type="match status" value="1"/>
</dbReference>
<organism evidence="18 19">
    <name type="scientific">Pipra filicauda</name>
    <name type="common">Wire-tailed manakin</name>
    <dbReference type="NCBI Taxonomy" id="649802"/>
    <lineage>
        <taxon>Eukaryota</taxon>
        <taxon>Metazoa</taxon>
        <taxon>Chordata</taxon>
        <taxon>Craniata</taxon>
        <taxon>Vertebrata</taxon>
        <taxon>Euteleostomi</taxon>
        <taxon>Archelosauria</taxon>
        <taxon>Archosauria</taxon>
        <taxon>Dinosauria</taxon>
        <taxon>Saurischia</taxon>
        <taxon>Theropoda</taxon>
        <taxon>Coelurosauria</taxon>
        <taxon>Aves</taxon>
        <taxon>Neognathae</taxon>
        <taxon>Neoaves</taxon>
        <taxon>Telluraves</taxon>
        <taxon>Australaves</taxon>
        <taxon>Passeriformes</taxon>
        <taxon>Pipridae</taxon>
        <taxon>Pipra</taxon>
    </lineage>
</organism>
<comment type="similarity">
    <text evidence="2">Belongs to the bZIP family. ATF subfamily.</text>
</comment>
<comment type="subcellular location">
    <subcellularLocation>
        <location evidence="1">Endoplasmic reticulum membrane</location>
        <topology evidence="1">Single-pass type II membrane protein</topology>
    </subcellularLocation>
</comment>
<dbReference type="InterPro" id="IPR004827">
    <property type="entry name" value="bZIP"/>
</dbReference>
<feature type="non-terminal residue" evidence="19">
    <location>
        <position position="1"/>
    </location>
</feature>
<evidence type="ECO:0000256" key="8">
    <source>
        <dbReference type="ARBA" id="ARBA00023015"/>
    </source>
</evidence>
<keyword evidence="10" id="KW-0472">Membrane</keyword>
<evidence type="ECO:0000256" key="15">
    <source>
        <dbReference type="SAM" id="Coils"/>
    </source>
</evidence>
<evidence type="ECO:0000256" key="6">
    <source>
        <dbReference type="ARBA" id="ARBA00022968"/>
    </source>
</evidence>
<evidence type="ECO:0000256" key="1">
    <source>
        <dbReference type="ARBA" id="ARBA00004648"/>
    </source>
</evidence>
<evidence type="ECO:0000256" key="4">
    <source>
        <dbReference type="ARBA" id="ARBA00022692"/>
    </source>
</evidence>
<evidence type="ECO:0000256" key="12">
    <source>
        <dbReference type="ARBA" id="ARBA00023163"/>
    </source>
</evidence>
<feature type="compositionally biased region" description="Gly residues" evidence="16">
    <location>
        <begin position="183"/>
        <end position="203"/>
    </location>
</feature>
<dbReference type="FunFam" id="1.20.5.170:FF:000042">
    <property type="entry name" value="Cyclic AMP-responsive element-binding protein 3-like protein 3"/>
    <property type="match status" value="1"/>
</dbReference>
<evidence type="ECO:0000256" key="13">
    <source>
        <dbReference type="ARBA" id="ARBA00023180"/>
    </source>
</evidence>
<dbReference type="GO" id="GO:0005789">
    <property type="term" value="C:endoplasmic reticulum membrane"/>
    <property type="evidence" value="ECO:0007669"/>
    <property type="project" value="UniProtKB-SubCell"/>
</dbReference>
<dbReference type="CDD" id="cd14689">
    <property type="entry name" value="bZIP_CREB3"/>
    <property type="match status" value="1"/>
</dbReference>
<dbReference type="GO" id="GO:0005634">
    <property type="term" value="C:nucleus"/>
    <property type="evidence" value="ECO:0007669"/>
    <property type="project" value="TreeGrafter"/>
</dbReference>
<dbReference type="InterPro" id="IPR046347">
    <property type="entry name" value="bZIP_sf"/>
</dbReference>